<evidence type="ECO:0000313" key="2">
    <source>
        <dbReference type="Proteomes" id="UP000023541"/>
    </source>
</evidence>
<dbReference type="STRING" id="1317122.ATO12_00650"/>
<dbReference type="AlphaFoldDB" id="A0A023C0A3"/>
<comment type="caution">
    <text evidence="1">The sequence shown here is derived from an EMBL/GenBank/DDBJ whole genome shotgun (WGS) entry which is preliminary data.</text>
</comment>
<dbReference type="PANTHER" id="PTHR36932">
    <property type="entry name" value="CAPSULAR POLYSACCHARIDE BIOSYNTHESIS PROTEIN"/>
    <property type="match status" value="1"/>
</dbReference>
<name>A0A023C0A3_9FLAO</name>
<proteinExistence type="predicted"/>
<protein>
    <submittedName>
        <fullName evidence="1">Polysaccharide biosynthesis protein</fullName>
    </submittedName>
</protein>
<dbReference type="Gene3D" id="3.40.50.12780">
    <property type="entry name" value="N-terminal domain of ligase-like"/>
    <property type="match status" value="1"/>
</dbReference>
<dbReference type="PANTHER" id="PTHR36932:SF1">
    <property type="entry name" value="CAPSULAR POLYSACCHARIDE BIOSYNTHESIS PROTEIN"/>
    <property type="match status" value="1"/>
</dbReference>
<accession>A0A023C0A3</accession>
<dbReference type="eggNOG" id="COG1541">
    <property type="taxonomic scope" value="Bacteria"/>
</dbReference>
<sequence>MGNLQEKIYAKSPHFIQNWIVSLYNVLAYRKRYSGKYKHFINHYLKNRNLSVDQLNVIQANRYSEFVAYAKKHSEYYNKTLGGITASEDITNIAKLPIINKETLRSNYSGIYTIQKNEGIISKTGGTTGKSLEVLYTHDDVQERFALLDNFRGSFGYKLGKKTAWFSGKNLLSEKDINKKRFWKTDHIYNVRYYSTFHIHGKYLAYYLKNLIQYKPLYMVGFPSTMYEIAKYGLAKNIDFPENTIKAIFPTAETITDDIREVLEGYFKTNLYNQYASSEGAPFIFECKNKKLHLELQSGVFEVLDEENNPSEKGRLIVTSFNTHGTPLIRYDIGDQIELGTGTCTCGNNNPLVKEVLGRISDYIYSEEIGKINLGNISNALKGVKGIIKFQIQQDAIERLLVLIEKDETVFDTKYEEVFLKNLRDRVGAKIEIELRYVDAIPVEKSGKFRLIKNNIKDKIQNQ</sequence>
<dbReference type="EMBL" id="AQRA01000001">
    <property type="protein sequence ID" value="EZH75318.1"/>
    <property type="molecule type" value="Genomic_DNA"/>
</dbReference>
<dbReference type="OrthoDB" id="580775at2"/>
<dbReference type="SUPFAM" id="SSF56801">
    <property type="entry name" value="Acetyl-CoA synthetase-like"/>
    <property type="match status" value="1"/>
</dbReference>
<gene>
    <name evidence="1" type="ORF">ATO12_00650</name>
</gene>
<dbReference type="InterPro" id="IPR042099">
    <property type="entry name" value="ANL_N_sf"/>
</dbReference>
<keyword evidence="2" id="KW-1185">Reference proteome</keyword>
<dbReference type="Proteomes" id="UP000023541">
    <property type="component" value="Unassembled WGS sequence"/>
</dbReference>
<organism evidence="1 2">
    <name type="scientific">Aquimarina atlantica</name>
    <dbReference type="NCBI Taxonomy" id="1317122"/>
    <lineage>
        <taxon>Bacteria</taxon>
        <taxon>Pseudomonadati</taxon>
        <taxon>Bacteroidota</taxon>
        <taxon>Flavobacteriia</taxon>
        <taxon>Flavobacteriales</taxon>
        <taxon>Flavobacteriaceae</taxon>
        <taxon>Aquimarina</taxon>
    </lineage>
</organism>
<evidence type="ECO:0000313" key="1">
    <source>
        <dbReference type="EMBL" id="EZH75318.1"/>
    </source>
</evidence>
<dbReference type="RefSeq" id="WP_034237697.1">
    <property type="nucleotide sequence ID" value="NZ_AQRA01000001.1"/>
</dbReference>
<reference evidence="1 2" key="1">
    <citation type="submission" date="2014-04" db="EMBL/GenBank/DDBJ databases">
        <title>Aquimarina sp. 22II-S11-z7 Genome Sequencing.</title>
        <authorList>
            <person name="Lai Q."/>
        </authorList>
    </citation>
    <scope>NUCLEOTIDE SEQUENCE [LARGE SCALE GENOMIC DNA]</scope>
    <source>
        <strain evidence="1 2">22II-S11-z7</strain>
    </source>
</reference>
<dbReference type="InterPro" id="IPR053158">
    <property type="entry name" value="CapK_Type1_Caps_Biosynth"/>
</dbReference>